<gene>
    <name evidence="1" type="ORF">GIB67_043298</name>
</gene>
<organism evidence="1 2">
    <name type="scientific">Kingdonia uniflora</name>
    <dbReference type="NCBI Taxonomy" id="39325"/>
    <lineage>
        <taxon>Eukaryota</taxon>
        <taxon>Viridiplantae</taxon>
        <taxon>Streptophyta</taxon>
        <taxon>Embryophyta</taxon>
        <taxon>Tracheophyta</taxon>
        <taxon>Spermatophyta</taxon>
        <taxon>Magnoliopsida</taxon>
        <taxon>Ranunculales</taxon>
        <taxon>Circaeasteraceae</taxon>
        <taxon>Kingdonia</taxon>
    </lineage>
</organism>
<dbReference type="OrthoDB" id="1918565at2759"/>
<protein>
    <submittedName>
        <fullName evidence="1">Uncharacterized protein</fullName>
    </submittedName>
</protein>
<evidence type="ECO:0000313" key="2">
    <source>
        <dbReference type="Proteomes" id="UP000541444"/>
    </source>
</evidence>
<dbReference type="Proteomes" id="UP000541444">
    <property type="component" value="Unassembled WGS sequence"/>
</dbReference>
<evidence type="ECO:0000313" key="1">
    <source>
        <dbReference type="EMBL" id="KAF6169581.1"/>
    </source>
</evidence>
<dbReference type="PANTHER" id="PTHR32278">
    <property type="entry name" value="F-BOX DOMAIN-CONTAINING PROTEIN"/>
    <property type="match status" value="1"/>
</dbReference>
<accession>A0A7J7NQV3</accession>
<dbReference type="AlphaFoldDB" id="A0A7J7NQV3"/>
<name>A0A7J7NQV3_9MAGN</name>
<reference evidence="1 2" key="1">
    <citation type="journal article" date="2020" name="IScience">
        <title>Genome Sequencing of the Endangered Kingdonia uniflora (Circaeasteraceae, Ranunculales) Reveals Potential Mechanisms of Evolutionary Specialization.</title>
        <authorList>
            <person name="Sun Y."/>
            <person name="Deng T."/>
            <person name="Zhang A."/>
            <person name="Moore M.J."/>
            <person name="Landis J.B."/>
            <person name="Lin N."/>
            <person name="Zhang H."/>
            <person name="Zhang X."/>
            <person name="Huang J."/>
            <person name="Zhang X."/>
            <person name="Sun H."/>
            <person name="Wang H."/>
        </authorList>
    </citation>
    <scope>NUCLEOTIDE SEQUENCE [LARGE SCALE GENOMIC DNA]</scope>
    <source>
        <strain evidence="1">TB1705</strain>
        <tissue evidence="1">Leaf</tissue>
    </source>
</reference>
<dbReference type="PANTHER" id="PTHR32278:SF111">
    <property type="entry name" value="F-BOX PROTEIN PP2-B12-RELATED"/>
    <property type="match status" value="1"/>
</dbReference>
<dbReference type="EMBL" id="JACGCM010000631">
    <property type="protein sequence ID" value="KAF6169581.1"/>
    <property type="molecule type" value="Genomic_DNA"/>
</dbReference>
<keyword evidence="2" id="KW-1185">Reference proteome</keyword>
<dbReference type="InterPro" id="IPR025886">
    <property type="entry name" value="PP2-like"/>
</dbReference>
<sequence length="117" mass="13235">MFKLTENAYGFDTNPVEILLDIIDSNGIQSLGVSGLRNVYLLDLKTKTDPSEAVAEWMEVEMGEFFNDLGEGEVHMNLSDMSVNENKCGLIIRDIELRPKESAQNDEIKNRSELFFS</sequence>
<proteinExistence type="predicted"/>
<comment type="caution">
    <text evidence="1">The sequence shown here is derived from an EMBL/GenBank/DDBJ whole genome shotgun (WGS) entry which is preliminary data.</text>
</comment>
<dbReference type="Pfam" id="PF14299">
    <property type="entry name" value="PP2"/>
    <property type="match status" value="1"/>
</dbReference>